<dbReference type="InterPro" id="IPR016039">
    <property type="entry name" value="Thiolase-like"/>
</dbReference>
<name>A0A835HX61_9MAGN</name>
<sequence>AAAKAIEEWGQPKSKITHVVFCSLNGVDMPGADYQLTKLLGLEPTVKRFMFYAQGSDDAILGQMREEEGMTLYLQKDTVPEMIGDNIKKSVEEAFGPLGISDWNSLFWMVHPGGSAVVEQNGVRSLGLDLALQLRLWCSTTACSECVNTQ</sequence>
<feature type="non-terminal residue" evidence="4">
    <location>
        <position position="1"/>
    </location>
</feature>
<dbReference type="AlphaFoldDB" id="A0A835HX61"/>
<evidence type="ECO:0000256" key="1">
    <source>
        <dbReference type="ARBA" id="ARBA00022679"/>
    </source>
</evidence>
<dbReference type="Pfam" id="PF00195">
    <property type="entry name" value="Chal_sti_synt_N"/>
    <property type="match status" value="1"/>
</dbReference>
<comment type="caution">
    <text evidence="4">The sequence shown here is derived from an EMBL/GenBank/DDBJ whole genome shotgun (WGS) entry which is preliminary data.</text>
</comment>
<reference evidence="4 5" key="1">
    <citation type="submission" date="2020-10" db="EMBL/GenBank/DDBJ databases">
        <title>The Coptis chinensis genome and diversification of protoberbering-type alkaloids.</title>
        <authorList>
            <person name="Wang B."/>
            <person name="Shu S."/>
            <person name="Song C."/>
            <person name="Liu Y."/>
        </authorList>
    </citation>
    <scope>NUCLEOTIDE SEQUENCE [LARGE SCALE GENOMIC DNA]</scope>
    <source>
        <strain evidence="4">HL-2020</strain>
        <tissue evidence="4">Leaf</tissue>
    </source>
</reference>
<dbReference type="GO" id="GO:0030639">
    <property type="term" value="P:polyketide biosynthetic process"/>
    <property type="evidence" value="ECO:0007669"/>
    <property type="project" value="TreeGrafter"/>
</dbReference>
<keyword evidence="2" id="KW-0012">Acyltransferase</keyword>
<dbReference type="InterPro" id="IPR011141">
    <property type="entry name" value="Polyketide_synthase_type-III"/>
</dbReference>
<gene>
    <name evidence="4" type="ORF">IFM89_024974</name>
</gene>
<feature type="domain" description="Chalcone/stilbene synthase N-terminal" evidence="3">
    <location>
        <begin position="1"/>
        <end position="56"/>
    </location>
</feature>
<dbReference type="PANTHER" id="PTHR11877">
    <property type="entry name" value="HYDROXYMETHYLGLUTARYL-COA SYNTHASE"/>
    <property type="match status" value="1"/>
</dbReference>
<keyword evidence="1" id="KW-0808">Transferase</keyword>
<dbReference type="GO" id="GO:0016747">
    <property type="term" value="F:acyltransferase activity, transferring groups other than amino-acyl groups"/>
    <property type="evidence" value="ECO:0007669"/>
    <property type="project" value="InterPro"/>
</dbReference>
<evidence type="ECO:0000259" key="3">
    <source>
        <dbReference type="Pfam" id="PF00195"/>
    </source>
</evidence>
<evidence type="ECO:0000313" key="4">
    <source>
        <dbReference type="EMBL" id="KAF9606306.1"/>
    </source>
</evidence>
<protein>
    <recommendedName>
        <fullName evidence="3">Chalcone/stilbene synthase N-terminal domain-containing protein</fullName>
    </recommendedName>
</protein>
<evidence type="ECO:0000313" key="5">
    <source>
        <dbReference type="Proteomes" id="UP000631114"/>
    </source>
</evidence>
<accession>A0A835HX61</accession>
<evidence type="ECO:0000256" key="2">
    <source>
        <dbReference type="ARBA" id="ARBA00023315"/>
    </source>
</evidence>
<dbReference type="EMBL" id="JADFTS010000005">
    <property type="protein sequence ID" value="KAF9606306.1"/>
    <property type="molecule type" value="Genomic_DNA"/>
</dbReference>
<dbReference type="Gene3D" id="3.40.47.10">
    <property type="match status" value="2"/>
</dbReference>
<keyword evidence="5" id="KW-1185">Reference proteome</keyword>
<proteinExistence type="predicted"/>
<dbReference type="PANTHER" id="PTHR11877:SF14">
    <property type="entry name" value="CHALCONE SYNTHASE"/>
    <property type="match status" value="1"/>
</dbReference>
<dbReference type="Proteomes" id="UP000631114">
    <property type="component" value="Unassembled WGS sequence"/>
</dbReference>
<organism evidence="4 5">
    <name type="scientific">Coptis chinensis</name>
    <dbReference type="NCBI Taxonomy" id="261450"/>
    <lineage>
        <taxon>Eukaryota</taxon>
        <taxon>Viridiplantae</taxon>
        <taxon>Streptophyta</taxon>
        <taxon>Embryophyta</taxon>
        <taxon>Tracheophyta</taxon>
        <taxon>Spermatophyta</taxon>
        <taxon>Magnoliopsida</taxon>
        <taxon>Ranunculales</taxon>
        <taxon>Ranunculaceae</taxon>
        <taxon>Coptidoideae</taxon>
        <taxon>Coptis</taxon>
    </lineage>
</organism>
<dbReference type="SUPFAM" id="SSF53901">
    <property type="entry name" value="Thiolase-like"/>
    <property type="match status" value="2"/>
</dbReference>
<dbReference type="OrthoDB" id="1500228at2759"/>
<dbReference type="InterPro" id="IPR001099">
    <property type="entry name" value="Chalcone/stilbene_synt_N"/>
</dbReference>